<evidence type="ECO:0000256" key="1">
    <source>
        <dbReference type="SAM" id="MobiDB-lite"/>
    </source>
</evidence>
<reference evidence="3 4" key="1">
    <citation type="journal article" date="2010" name="Stand. Genomic Sci.">
        <title>Complete genome sequence of Haloterrigena turkmenica type strain (4k).</title>
        <authorList>
            <person name="Saunders E."/>
            <person name="Tindall B.J."/>
            <person name="Fahnrich R."/>
            <person name="Lapidus A."/>
            <person name="Copeland A."/>
            <person name="Del Rio T.G."/>
            <person name="Lucas S."/>
            <person name="Chen F."/>
            <person name="Tice H."/>
            <person name="Cheng J.F."/>
            <person name="Han C."/>
            <person name="Detter J.C."/>
            <person name="Bruce D."/>
            <person name="Goodwin L."/>
            <person name="Chain P."/>
            <person name="Pitluck S."/>
            <person name="Pati A."/>
            <person name="Ivanova N."/>
            <person name="Mavromatis K."/>
            <person name="Chen A."/>
            <person name="Palaniappan K."/>
            <person name="Land M."/>
            <person name="Hauser L."/>
            <person name="Chang Y.J."/>
            <person name="Jeffries C.D."/>
            <person name="Brettin T."/>
            <person name="Rohde M."/>
            <person name="Goker M."/>
            <person name="Bristow J."/>
            <person name="Eisen J.A."/>
            <person name="Markowitz V."/>
            <person name="Hugenholtz P."/>
            <person name="Klenk H.P."/>
            <person name="Kyrpides N.C."/>
        </authorList>
    </citation>
    <scope>NUCLEOTIDE SEQUENCE [LARGE SCALE GENOMIC DNA]</scope>
    <source>
        <strain evidence="4">ATCC 51198 / DSM 5511 / JCM 9101 / NCIMB 13204 / VKM B-1734 / 4k</strain>
    </source>
</reference>
<gene>
    <name evidence="3" type="ordered locus">Htur_1778</name>
</gene>
<feature type="domain" description="DUF7350" evidence="2">
    <location>
        <begin position="284"/>
        <end position="408"/>
    </location>
</feature>
<evidence type="ECO:0000259" key="2">
    <source>
        <dbReference type="Pfam" id="PF24041"/>
    </source>
</evidence>
<dbReference type="HOGENOM" id="CLU_043006_0_0_2"/>
<proteinExistence type="predicted"/>
<dbReference type="STRING" id="543526.Htur_1778"/>
<name>D2RS82_HALTV</name>
<evidence type="ECO:0000313" key="4">
    <source>
        <dbReference type="Proteomes" id="UP000001903"/>
    </source>
</evidence>
<dbReference type="OrthoDB" id="156174at2157"/>
<accession>D2RS82</accession>
<feature type="region of interest" description="Disordered" evidence="1">
    <location>
        <begin position="24"/>
        <end position="69"/>
    </location>
</feature>
<dbReference type="GeneID" id="8742372"/>
<organism evidence="3 4">
    <name type="scientific">Haloterrigena turkmenica (strain ATCC 51198 / DSM 5511 / JCM 9101 / NCIMB 13204 / VKM B-1734 / 4k)</name>
    <name type="common">Halococcus turkmenicus</name>
    <dbReference type="NCBI Taxonomy" id="543526"/>
    <lineage>
        <taxon>Archaea</taxon>
        <taxon>Methanobacteriati</taxon>
        <taxon>Methanobacteriota</taxon>
        <taxon>Stenosarchaea group</taxon>
        <taxon>Halobacteria</taxon>
        <taxon>Halobacteriales</taxon>
        <taxon>Natrialbaceae</taxon>
        <taxon>Haloterrigena</taxon>
    </lineage>
</organism>
<dbReference type="Proteomes" id="UP000001903">
    <property type="component" value="Chromosome"/>
</dbReference>
<keyword evidence="4" id="KW-1185">Reference proteome</keyword>
<dbReference type="InterPro" id="IPR038482">
    <property type="entry name" value="Tp34-type_sf"/>
</dbReference>
<dbReference type="EMBL" id="CP001860">
    <property type="protein sequence ID" value="ADB60663.1"/>
    <property type="molecule type" value="Genomic_DNA"/>
</dbReference>
<dbReference type="Gene3D" id="2.60.40.2480">
    <property type="entry name" value="Periplasmic metal-binding protein Tp34-type"/>
    <property type="match status" value="1"/>
</dbReference>
<dbReference type="PROSITE" id="PS51257">
    <property type="entry name" value="PROKAR_LIPOPROTEIN"/>
    <property type="match status" value="1"/>
</dbReference>
<feature type="compositionally biased region" description="Acidic residues" evidence="1">
    <location>
        <begin position="41"/>
        <end position="54"/>
    </location>
</feature>
<dbReference type="eggNOG" id="arCOG04511">
    <property type="taxonomic scope" value="Archaea"/>
</dbReference>
<dbReference type="InterPro" id="IPR055774">
    <property type="entry name" value="DUF7350"/>
</dbReference>
<dbReference type="RefSeq" id="WP_012942955.1">
    <property type="nucleotide sequence ID" value="NC_013743.1"/>
</dbReference>
<evidence type="ECO:0000313" key="3">
    <source>
        <dbReference type="EMBL" id="ADB60663.1"/>
    </source>
</evidence>
<dbReference type="KEGG" id="htu:Htur_1778"/>
<dbReference type="Pfam" id="PF24041">
    <property type="entry name" value="DUF7350"/>
    <property type="match status" value="1"/>
</dbReference>
<sequence>MGHEIDRRTFVGWGAATGGLALAGCLGLGGDDGNGEKQNESDGEGNETGEESDETANVGPRLPEIEDKPDAVYVPTHRESMRALEPVAAGDYRLAPMLSYPHPFWLVTGDGEDDVQHVPPDQMRGVHMMFALWDAETGVILPVDSGNVVRLSRDGERVGSPQSMWPMLSQEMGFHFGDNVPLEEDGTYTVEVELPPLSARTTGDLAGRFDESETATFEFDYDQDFRETVSDVDYFDEQRWGERSALEPMAHDHVPYSRLPEVDAFPGTLLVGTDESGEIREGRPESTAELPRSGDAAFLATVLESDHRLTGGDGRSLLVSPRTPYNRVPLPNMSLDATIERDGESVTAEPVSLEQTIDGEYGLHYGASLEDVDLRAGDTVTLTIRSPPQVARHQGYDTAFLEMPPIELRVPEGSDDAE</sequence>
<dbReference type="AlphaFoldDB" id="D2RS82"/>
<protein>
    <recommendedName>
        <fullName evidence="2">DUF7350 domain-containing protein</fullName>
    </recommendedName>
</protein>